<comment type="subcellular location">
    <subcellularLocation>
        <location evidence="1">Membrane</location>
        <topology evidence="1">Multi-pass membrane protein</topology>
    </subcellularLocation>
</comment>
<evidence type="ECO:0000313" key="6">
    <source>
        <dbReference type="EMBL" id="TXN29341.1"/>
    </source>
</evidence>
<keyword evidence="2 5" id="KW-0812">Transmembrane</keyword>
<accession>A0A5C8UN48</accession>
<keyword evidence="4 5" id="KW-0472">Membrane</keyword>
<dbReference type="GO" id="GO:0004671">
    <property type="term" value="F:protein C-terminal S-isoprenylcysteine carboxyl O-methyltransferase activity"/>
    <property type="evidence" value="ECO:0007669"/>
    <property type="project" value="InterPro"/>
</dbReference>
<dbReference type="GO" id="GO:0016020">
    <property type="term" value="C:membrane"/>
    <property type="evidence" value="ECO:0007669"/>
    <property type="project" value="UniProtKB-SubCell"/>
</dbReference>
<feature type="transmembrane region" description="Helical" evidence="5">
    <location>
        <begin position="139"/>
        <end position="157"/>
    </location>
</feature>
<keyword evidence="7" id="KW-1185">Reference proteome</keyword>
<evidence type="ECO:0000256" key="4">
    <source>
        <dbReference type="ARBA" id="ARBA00023136"/>
    </source>
</evidence>
<evidence type="ECO:0000256" key="1">
    <source>
        <dbReference type="ARBA" id="ARBA00004141"/>
    </source>
</evidence>
<comment type="caution">
    <text evidence="6">The sequence shown here is derived from an EMBL/GenBank/DDBJ whole genome shotgun (WGS) entry which is preliminary data.</text>
</comment>
<evidence type="ECO:0008006" key="8">
    <source>
        <dbReference type="Google" id="ProtNLM"/>
    </source>
</evidence>
<dbReference type="Pfam" id="PF04140">
    <property type="entry name" value="ICMT"/>
    <property type="match status" value="1"/>
</dbReference>
<dbReference type="RefSeq" id="WP_147784359.1">
    <property type="nucleotide sequence ID" value="NZ_VRMG01000009.1"/>
</dbReference>
<dbReference type="Proteomes" id="UP000321379">
    <property type="component" value="Unassembled WGS sequence"/>
</dbReference>
<gene>
    <name evidence="6" type="ORF">FVP33_14300</name>
</gene>
<name>A0A5C8UN48_9MICO</name>
<evidence type="ECO:0000256" key="2">
    <source>
        <dbReference type="ARBA" id="ARBA00022692"/>
    </source>
</evidence>
<keyword evidence="3 5" id="KW-1133">Transmembrane helix</keyword>
<dbReference type="EMBL" id="VRMG01000009">
    <property type="protein sequence ID" value="TXN29341.1"/>
    <property type="molecule type" value="Genomic_DNA"/>
</dbReference>
<dbReference type="AlphaFoldDB" id="A0A5C8UN48"/>
<dbReference type="InterPro" id="IPR007269">
    <property type="entry name" value="ICMT_MeTrfase"/>
</dbReference>
<feature type="transmembrane region" description="Helical" evidence="5">
    <location>
        <begin position="67"/>
        <end position="88"/>
    </location>
</feature>
<organism evidence="6 7">
    <name type="scientific">Lacisediminihabitans profunda</name>
    <dbReference type="NCBI Taxonomy" id="2594790"/>
    <lineage>
        <taxon>Bacteria</taxon>
        <taxon>Bacillati</taxon>
        <taxon>Actinomycetota</taxon>
        <taxon>Actinomycetes</taxon>
        <taxon>Micrococcales</taxon>
        <taxon>Microbacteriaceae</taxon>
        <taxon>Lacisediminihabitans</taxon>
    </lineage>
</organism>
<dbReference type="Gene3D" id="1.20.120.1630">
    <property type="match status" value="1"/>
</dbReference>
<evidence type="ECO:0000313" key="7">
    <source>
        <dbReference type="Proteomes" id="UP000321379"/>
    </source>
</evidence>
<evidence type="ECO:0000256" key="3">
    <source>
        <dbReference type="ARBA" id="ARBA00022989"/>
    </source>
</evidence>
<sequence length="178" mass="19826">MIWFLVLILATGAERIAEVVISNRNAAWAFARGGREYGQRHYPYMVVLHTGFLLACLAEVFLGHRPFILWLGWPMLAIALACQGLRYWCIGTLGRQWNSRIVVVPGLGRVTRGPYRFLSHPNYVVVIAEGIALPLVHTAWITAAAFTVLNAILLFGFRIPTEERALAALEKISVTPPS</sequence>
<proteinExistence type="predicted"/>
<evidence type="ECO:0000256" key="5">
    <source>
        <dbReference type="SAM" id="Phobius"/>
    </source>
</evidence>
<protein>
    <recommendedName>
        <fullName evidence="8">Isoprenylcysteine carboxyl methyltransferase family protein</fullName>
    </recommendedName>
</protein>
<reference evidence="6 7" key="1">
    <citation type="submission" date="2019-08" db="EMBL/GenBank/DDBJ databases">
        <title>Bacterial whole genome sequence for Glaciihabitans sp. CHu50b-6-2.</title>
        <authorList>
            <person name="Jin L."/>
        </authorList>
    </citation>
    <scope>NUCLEOTIDE SEQUENCE [LARGE SCALE GENOMIC DNA]</scope>
    <source>
        <strain evidence="6 7">CHu50b-6-2</strain>
    </source>
</reference>
<feature type="transmembrane region" description="Helical" evidence="5">
    <location>
        <begin position="41"/>
        <end position="62"/>
    </location>
</feature>